<protein>
    <submittedName>
        <fullName evidence="2">DUF1097 domain-containing protein</fullName>
    </submittedName>
</protein>
<feature type="transmembrane region" description="Helical" evidence="1">
    <location>
        <begin position="17"/>
        <end position="50"/>
    </location>
</feature>
<proteinExistence type="predicted"/>
<dbReference type="EMBL" id="WUBS01000010">
    <property type="protein sequence ID" value="NDL63988.1"/>
    <property type="molecule type" value="Genomic_DNA"/>
</dbReference>
<feature type="transmembrane region" description="Helical" evidence="1">
    <location>
        <begin position="62"/>
        <end position="83"/>
    </location>
</feature>
<feature type="transmembrane region" description="Helical" evidence="1">
    <location>
        <begin position="89"/>
        <end position="109"/>
    </location>
</feature>
<keyword evidence="1" id="KW-1133">Transmembrane helix</keyword>
<keyword evidence="3" id="KW-1185">Reference proteome</keyword>
<dbReference type="Proteomes" id="UP000461443">
    <property type="component" value="Unassembled WGS sequence"/>
</dbReference>
<dbReference type="AlphaFoldDB" id="A0A845SN64"/>
<accession>A0A845SN64</accession>
<dbReference type="InterPro" id="IPR009476">
    <property type="entry name" value="DUF1097"/>
</dbReference>
<evidence type="ECO:0000313" key="2">
    <source>
        <dbReference type="EMBL" id="NDL63988.1"/>
    </source>
</evidence>
<keyword evidence="1" id="KW-0472">Membrane</keyword>
<dbReference type="RefSeq" id="WP_162366709.1">
    <property type="nucleotide sequence ID" value="NZ_WUBS01000010.1"/>
</dbReference>
<evidence type="ECO:0000256" key="1">
    <source>
        <dbReference type="SAM" id="Phobius"/>
    </source>
</evidence>
<reference evidence="2 3" key="2">
    <citation type="submission" date="2020-02" db="EMBL/GenBank/DDBJ databases">
        <title>The new genus of Enterobacteriales.</title>
        <authorList>
            <person name="Kim I.S."/>
        </authorList>
    </citation>
    <scope>NUCLEOTIDE SEQUENCE [LARGE SCALE GENOMIC DNA]</scope>
    <source>
        <strain evidence="2 3">SAP-6</strain>
    </source>
</reference>
<reference evidence="2 3" key="1">
    <citation type="submission" date="2019-12" db="EMBL/GenBank/DDBJ databases">
        <authorList>
            <person name="Lee S.D."/>
        </authorList>
    </citation>
    <scope>NUCLEOTIDE SEQUENCE [LARGE SCALE GENOMIC DNA]</scope>
    <source>
        <strain evidence="2 3">SAP-6</strain>
    </source>
</reference>
<organism evidence="2 3">
    <name type="scientific">Acerihabitans arboris</name>
    <dbReference type="NCBI Taxonomy" id="2691583"/>
    <lineage>
        <taxon>Bacteria</taxon>
        <taxon>Pseudomonadati</taxon>
        <taxon>Pseudomonadota</taxon>
        <taxon>Gammaproteobacteria</taxon>
        <taxon>Enterobacterales</taxon>
        <taxon>Pectobacteriaceae</taxon>
        <taxon>Acerihabitans</taxon>
    </lineage>
</organism>
<dbReference type="Pfam" id="PF06496">
    <property type="entry name" value="DUF1097"/>
    <property type="match status" value="1"/>
</dbReference>
<name>A0A845SN64_9GAMM</name>
<sequence>MPTRQSDDLHRQPPGQFILFTVTAAVSAALAAWSSAALALEVWVMFAGLIAWFTRPASWREGACAMICLWLGISLAAVSHVAMSALSPPLGALALPLVVFLVAILILGLRATRIVNNTLAWFLGMVTFHAAEMGLSPGTFAHLGGATAIGGFAGWACQAFHGYWAAARPLRGNGLAKPAAPRGNESNGADLG</sequence>
<evidence type="ECO:0000313" key="3">
    <source>
        <dbReference type="Proteomes" id="UP000461443"/>
    </source>
</evidence>
<gene>
    <name evidence="2" type="ORF">GRH90_14675</name>
</gene>
<keyword evidence="1" id="KW-0812">Transmembrane</keyword>
<comment type="caution">
    <text evidence="2">The sequence shown here is derived from an EMBL/GenBank/DDBJ whole genome shotgun (WGS) entry which is preliminary data.</text>
</comment>